<accession>A0A9N7V680</accession>
<keyword evidence="2" id="KW-1185">Reference proteome</keyword>
<sequence length="73" mass="8370">MFNAMAAEAAWERGRVQYLAQGHFGMQMGKTGIEPPALWLDDNQPQLPLRLQGHFSMRTRENWDQTANLLLRG</sequence>
<protein>
    <submittedName>
        <fullName evidence="1">Uncharacterized protein</fullName>
    </submittedName>
</protein>
<organism evidence="1 2">
    <name type="scientific">Pleuronectes platessa</name>
    <name type="common">European plaice</name>
    <dbReference type="NCBI Taxonomy" id="8262"/>
    <lineage>
        <taxon>Eukaryota</taxon>
        <taxon>Metazoa</taxon>
        <taxon>Chordata</taxon>
        <taxon>Craniata</taxon>
        <taxon>Vertebrata</taxon>
        <taxon>Euteleostomi</taxon>
        <taxon>Actinopterygii</taxon>
        <taxon>Neopterygii</taxon>
        <taxon>Teleostei</taxon>
        <taxon>Neoteleostei</taxon>
        <taxon>Acanthomorphata</taxon>
        <taxon>Carangaria</taxon>
        <taxon>Pleuronectiformes</taxon>
        <taxon>Pleuronectoidei</taxon>
        <taxon>Pleuronectidae</taxon>
        <taxon>Pleuronectes</taxon>
    </lineage>
</organism>
<dbReference type="Proteomes" id="UP001153269">
    <property type="component" value="Unassembled WGS sequence"/>
</dbReference>
<reference evidence="1" key="1">
    <citation type="submission" date="2020-03" db="EMBL/GenBank/DDBJ databases">
        <authorList>
            <person name="Weist P."/>
        </authorList>
    </citation>
    <scope>NUCLEOTIDE SEQUENCE</scope>
</reference>
<dbReference type="AlphaFoldDB" id="A0A9N7V680"/>
<comment type="caution">
    <text evidence="1">The sequence shown here is derived from an EMBL/GenBank/DDBJ whole genome shotgun (WGS) entry which is preliminary data.</text>
</comment>
<name>A0A9N7V680_PLEPL</name>
<evidence type="ECO:0000313" key="2">
    <source>
        <dbReference type="Proteomes" id="UP001153269"/>
    </source>
</evidence>
<dbReference type="EMBL" id="CADEAL010003916">
    <property type="protein sequence ID" value="CAB1446456.1"/>
    <property type="molecule type" value="Genomic_DNA"/>
</dbReference>
<gene>
    <name evidence="1" type="ORF">PLEPLA_LOCUS34182</name>
</gene>
<evidence type="ECO:0000313" key="1">
    <source>
        <dbReference type="EMBL" id="CAB1446456.1"/>
    </source>
</evidence>
<proteinExistence type="predicted"/>